<dbReference type="EMBL" id="HBUF01141486">
    <property type="protein sequence ID" value="CAG6646393.1"/>
    <property type="molecule type" value="Transcribed_RNA"/>
</dbReference>
<name>A0A8D8W443_9HEMI</name>
<organism evidence="2">
    <name type="scientific">Cacopsylla melanoneura</name>
    <dbReference type="NCBI Taxonomy" id="428564"/>
    <lineage>
        <taxon>Eukaryota</taxon>
        <taxon>Metazoa</taxon>
        <taxon>Ecdysozoa</taxon>
        <taxon>Arthropoda</taxon>
        <taxon>Hexapoda</taxon>
        <taxon>Insecta</taxon>
        <taxon>Pterygota</taxon>
        <taxon>Neoptera</taxon>
        <taxon>Paraneoptera</taxon>
        <taxon>Hemiptera</taxon>
        <taxon>Sternorrhyncha</taxon>
        <taxon>Psylloidea</taxon>
        <taxon>Psyllidae</taxon>
        <taxon>Psyllinae</taxon>
        <taxon>Cacopsylla</taxon>
    </lineage>
</organism>
<dbReference type="AlphaFoldDB" id="A0A8D8W443"/>
<proteinExistence type="predicted"/>
<reference evidence="2" key="1">
    <citation type="submission" date="2021-05" db="EMBL/GenBank/DDBJ databases">
        <authorList>
            <person name="Alioto T."/>
            <person name="Alioto T."/>
            <person name="Gomez Garrido J."/>
        </authorList>
    </citation>
    <scope>NUCLEOTIDE SEQUENCE</scope>
</reference>
<feature type="compositionally biased region" description="Basic residues" evidence="1">
    <location>
        <begin position="56"/>
        <end position="83"/>
    </location>
</feature>
<protein>
    <submittedName>
        <fullName evidence="2">Uncharacterized protein</fullName>
    </submittedName>
</protein>
<evidence type="ECO:0000313" key="2">
    <source>
        <dbReference type="EMBL" id="CAG6646393.1"/>
    </source>
</evidence>
<accession>A0A8D8W443</accession>
<sequence>MIHEACMLKIFIRDVSILCRKIIHRYLRYVHHIQYIIYNIQQDNNELLIFFRGRRRRRRSRRERNRSRRRRVRNGGRRSRSIQKFKFYNPTENFRDILLLFPKRYNFHQTRDNTSQ</sequence>
<feature type="region of interest" description="Disordered" evidence="1">
    <location>
        <begin position="56"/>
        <end position="84"/>
    </location>
</feature>
<evidence type="ECO:0000256" key="1">
    <source>
        <dbReference type="SAM" id="MobiDB-lite"/>
    </source>
</evidence>